<protein>
    <submittedName>
        <fullName evidence="1">Uncharacterized protein</fullName>
    </submittedName>
</protein>
<dbReference type="RefSeq" id="WP_060920199.1">
    <property type="nucleotide sequence ID" value="NZ_KQ960682.1"/>
</dbReference>
<reference evidence="1 2" key="1">
    <citation type="submission" date="2016-01" db="EMBL/GenBank/DDBJ databases">
        <authorList>
            <person name="Mitreva M."/>
            <person name="Pepin K.H."/>
            <person name="Mihindukulasuriya K.A."/>
            <person name="Fulton R."/>
            <person name="Fronick C."/>
            <person name="O'Laughlin M."/>
            <person name="Miner T."/>
            <person name="Herter B."/>
            <person name="Rosa B.A."/>
            <person name="Cordes M."/>
            <person name="Tomlinson C."/>
            <person name="Wollam A."/>
            <person name="Palsikar V.B."/>
            <person name="Mardis E.R."/>
            <person name="Wilson R.K."/>
        </authorList>
    </citation>
    <scope>NUCLEOTIDE SEQUENCE [LARGE SCALE GENOMIC DNA]</scope>
    <source>
        <strain evidence="1 2">DNF00696</strain>
    </source>
</reference>
<organism evidence="1 2">
    <name type="scientific">Varibaculum cambriense</name>
    <dbReference type="NCBI Taxonomy" id="184870"/>
    <lineage>
        <taxon>Bacteria</taxon>
        <taxon>Bacillati</taxon>
        <taxon>Actinomycetota</taxon>
        <taxon>Actinomycetes</taxon>
        <taxon>Actinomycetales</taxon>
        <taxon>Actinomycetaceae</taxon>
        <taxon>Varibaculum</taxon>
    </lineage>
</organism>
<gene>
    <name evidence="1" type="ORF">HMPREF1862_00559</name>
</gene>
<evidence type="ECO:0000313" key="2">
    <source>
        <dbReference type="Proteomes" id="UP000070572"/>
    </source>
</evidence>
<proteinExistence type="predicted"/>
<accession>A0AB34X108</accession>
<dbReference type="EMBL" id="LSDN01000011">
    <property type="protein sequence ID" value="KXB81287.1"/>
    <property type="molecule type" value="Genomic_DNA"/>
</dbReference>
<evidence type="ECO:0000313" key="1">
    <source>
        <dbReference type="EMBL" id="KXB81287.1"/>
    </source>
</evidence>
<comment type="caution">
    <text evidence="1">The sequence shown here is derived from an EMBL/GenBank/DDBJ whole genome shotgun (WGS) entry which is preliminary data.</text>
</comment>
<name>A0AB34X108_9ACTO</name>
<dbReference type="AlphaFoldDB" id="A0AB34X108"/>
<sequence length="98" mass="10687">MQTYNAAKTTIYGIVLDKESYLEEETVITDLLVSSTNGMCRVRVKAERDAPLAWYMGKVKPGNVIEAAGVFNLDPDEGCDVLAEDVRVAYVGRADNAA</sequence>
<dbReference type="Proteomes" id="UP000070572">
    <property type="component" value="Unassembled WGS sequence"/>
</dbReference>